<feature type="region of interest" description="Disordered" evidence="1">
    <location>
        <begin position="234"/>
        <end position="299"/>
    </location>
</feature>
<comment type="caution">
    <text evidence="3">The sequence shown here is derived from an EMBL/GenBank/DDBJ whole genome shotgun (WGS) entry which is preliminary data.</text>
</comment>
<feature type="compositionally biased region" description="Pro residues" evidence="1">
    <location>
        <begin position="239"/>
        <end position="252"/>
    </location>
</feature>
<evidence type="ECO:0000259" key="2">
    <source>
        <dbReference type="PROSITE" id="PS50004"/>
    </source>
</evidence>
<dbReference type="InterPro" id="IPR052981">
    <property type="entry name" value="Ingression_C2_domain"/>
</dbReference>
<gene>
    <name evidence="3" type="ORF">STCU_10579</name>
</gene>
<name>S9THI6_9TRYP</name>
<dbReference type="SUPFAM" id="SSF49562">
    <property type="entry name" value="C2 domain (Calcium/lipid-binding domain, CaLB)"/>
    <property type="match status" value="1"/>
</dbReference>
<dbReference type="CDD" id="cd00030">
    <property type="entry name" value="C2"/>
    <property type="match status" value="1"/>
</dbReference>
<dbReference type="Gene3D" id="2.60.40.150">
    <property type="entry name" value="C2 domain"/>
    <property type="match status" value="1"/>
</dbReference>
<dbReference type="InterPro" id="IPR035892">
    <property type="entry name" value="C2_domain_sf"/>
</dbReference>
<dbReference type="EMBL" id="ATMH01010446">
    <property type="protein sequence ID" value="EPY17507.1"/>
    <property type="molecule type" value="Genomic_DNA"/>
</dbReference>
<proteinExistence type="predicted"/>
<dbReference type="InterPro" id="IPR000008">
    <property type="entry name" value="C2_dom"/>
</dbReference>
<evidence type="ECO:0000256" key="1">
    <source>
        <dbReference type="SAM" id="MobiDB-lite"/>
    </source>
</evidence>
<feature type="compositionally biased region" description="Low complexity" evidence="1">
    <location>
        <begin position="290"/>
        <end position="299"/>
    </location>
</feature>
<dbReference type="SMART" id="SM00239">
    <property type="entry name" value="C2"/>
    <property type="match status" value="1"/>
</dbReference>
<evidence type="ECO:0000313" key="3">
    <source>
        <dbReference type="EMBL" id="EPY17507.1"/>
    </source>
</evidence>
<evidence type="ECO:0000313" key="4">
    <source>
        <dbReference type="Proteomes" id="UP000015354"/>
    </source>
</evidence>
<feature type="domain" description="C2" evidence="2">
    <location>
        <begin position="1"/>
        <end position="106"/>
    </location>
</feature>
<protein>
    <submittedName>
        <fullName evidence="3">C2 domain protein</fullName>
    </submittedName>
</protein>
<dbReference type="PANTHER" id="PTHR47052">
    <property type="entry name" value="CONSERVED SERINE PROLINE-RICH PROTEIN (AFU_ORTHOLOGUE AFUA_2G01790)"/>
    <property type="match status" value="1"/>
</dbReference>
<dbReference type="PANTHER" id="PTHR47052:SF3">
    <property type="entry name" value="INGRESSION PROTEIN 1"/>
    <property type="match status" value="1"/>
</dbReference>
<reference evidence="3 4" key="1">
    <citation type="journal article" date="2013" name="PLoS ONE">
        <title>Predicting the Proteins of Angomonas deanei, Strigomonas culicis and Their Respective Endosymbionts Reveals New Aspects of the Trypanosomatidae Family.</title>
        <authorList>
            <person name="Motta M.C."/>
            <person name="Martins A.C."/>
            <person name="de Souza S.S."/>
            <person name="Catta-Preta C.M."/>
            <person name="Silva R."/>
            <person name="Klein C.C."/>
            <person name="de Almeida L.G."/>
            <person name="de Lima Cunha O."/>
            <person name="Ciapina L.P."/>
            <person name="Brocchi M."/>
            <person name="Colabardini A.C."/>
            <person name="de Araujo Lima B."/>
            <person name="Machado C.R."/>
            <person name="de Almeida Soares C.M."/>
            <person name="Probst C.M."/>
            <person name="de Menezes C.B."/>
            <person name="Thompson C.E."/>
            <person name="Bartholomeu D.C."/>
            <person name="Gradia D.F."/>
            <person name="Pavoni D.P."/>
            <person name="Grisard E.C."/>
            <person name="Fantinatti-Garboggini F."/>
            <person name="Marchini F.K."/>
            <person name="Rodrigues-Luiz G.F."/>
            <person name="Wagner G."/>
            <person name="Goldman G.H."/>
            <person name="Fietto J.L."/>
            <person name="Elias M.C."/>
            <person name="Goldman M.H."/>
            <person name="Sagot M.F."/>
            <person name="Pereira M."/>
            <person name="Stoco P.H."/>
            <person name="de Mendonca-Neto R.P."/>
            <person name="Teixeira S.M."/>
            <person name="Maciel T.E."/>
            <person name="de Oliveira Mendes T.A."/>
            <person name="Urmenyi T.P."/>
            <person name="de Souza W."/>
            <person name="Schenkman S."/>
            <person name="de Vasconcelos A.T."/>
        </authorList>
    </citation>
    <scope>NUCLEOTIDE SEQUENCE [LARGE SCALE GENOMIC DNA]</scope>
</reference>
<dbReference type="Proteomes" id="UP000015354">
    <property type="component" value="Unassembled WGS sequence"/>
</dbReference>
<dbReference type="OrthoDB" id="63267at2759"/>
<dbReference type="PROSITE" id="PS50004">
    <property type="entry name" value="C2"/>
    <property type="match status" value="1"/>
</dbReference>
<sequence length="299" mass="32215">MGRLEIRVCGARNIGDVQKVGTPDPYVVIRMGEKKDADYCKYKAPIADNTLNPTWNTTYKFQVADPNTTQIRFEVWNDNVFVDDLLGSYNLSLNGLHRGVVRDFWAILTGTKLSSAELHLRILAADFGLDPSPGEIITASIEGDGYAPPPGSEKPPQQEDEDGHGGVHQWHLRRGGEAIAAAAAGGGDGPTGAVRAAAAAGAVRLPTGTAAAARPVRPAAATRQYVQQAPPVQYVQQAPPQPYYPPQQPPYGQPQYQYGPPPPPQQPGYGPPPPQGYYPPQGYPPPPPQGYYSSQPQRF</sequence>
<dbReference type="Pfam" id="PF00168">
    <property type="entry name" value="C2"/>
    <property type="match status" value="1"/>
</dbReference>
<keyword evidence="4" id="KW-1185">Reference proteome</keyword>
<organism evidence="3 4">
    <name type="scientific">Strigomonas culicis</name>
    <dbReference type="NCBI Taxonomy" id="28005"/>
    <lineage>
        <taxon>Eukaryota</taxon>
        <taxon>Discoba</taxon>
        <taxon>Euglenozoa</taxon>
        <taxon>Kinetoplastea</taxon>
        <taxon>Metakinetoplastina</taxon>
        <taxon>Trypanosomatida</taxon>
        <taxon>Trypanosomatidae</taxon>
        <taxon>Strigomonadinae</taxon>
        <taxon>Strigomonas</taxon>
    </lineage>
</organism>
<feature type="region of interest" description="Disordered" evidence="1">
    <location>
        <begin position="139"/>
        <end position="168"/>
    </location>
</feature>
<accession>S9THI6</accession>
<dbReference type="AlphaFoldDB" id="S9THI6"/>
<feature type="compositionally biased region" description="Pro residues" evidence="1">
    <location>
        <begin position="259"/>
        <end position="289"/>
    </location>
</feature>